<keyword evidence="6" id="KW-0282">Flagellum</keyword>
<dbReference type="AlphaFoldDB" id="J9DI18"/>
<dbReference type="CDD" id="cd16098">
    <property type="entry name" value="FliS"/>
    <property type="match status" value="1"/>
</dbReference>
<comment type="subcellular location">
    <subcellularLocation>
        <location evidence="1">Cytoplasm</location>
        <location evidence="1">Cytosol</location>
    </subcellularLocation>
</comment>
<dbReference type="PANTHER" id="PTHR34773">
    <property type="entry name" value="FLAGELLAR SECRETION CHAPERONE FLIS"/>
    <property type="match status" value="1"/>
</dbReference>
<evidence type="ECO:0000313" key="6">
    <source>
        <dbReference type="EMBL" id="EJW21521.1"/>
    </source>
</evidence>
<dbReference type="eggNOG" id="COG1516">
    <property type="taxonomic scope" value="Bacteria"/>
</dbReference>
<gene>
    <name evidence="6" type="ORF">IMCC14465_13170</name>
</gene>
<dbReference type="SUPFAM" id="SSF101116">
    <property type="entry name" value="Flagellar export chaperone FliS"/>
    <property type="match status" value="1"/>
</dbReference>
<sequence length="130" mass="14707">MDYSKVSQAYKKTEEHSVHEIEDPHAIVETMLVELVKSMTIFADNIDLKTGNLELKSKHFSRALTIIYGLQTSIDFEKGGDIANGLFQIYEYARQQLLSDMGKAKSETTPNAIKALEDIIDAWKQIEPSK</sequence>
<dbReference type="InterPro" id="IPR003713">
    <property type="entry name" value="FliS"/>
</dbReference>
<dbReference type="Pfam" id="PF02561">
    <property type="entry name" value="FliS"/>
    <property type="match status" value="1"/>
</dbReference>
<dbReference type="OrthoDB" id="7355300at2"/>
<dbReference type="PANTHER" id="PTHR34773:SF1">
    <property type="entry name" value="FLAGELLAR SECRETION CHAPERONE FLIS"/>
    <property type="match status" value="1"/>
</dbReference>
<keyword evidence="6" id="KW-0966">Cell projection</keyword>
<dbReference type="GO" id="GO:0044780">
    <property type="term" value="P:bacterial-type flagellum assembly"/>
    <property type="evidence" value="ECO:0007669"/>
    <property type="project" value="InterPro"/>
</dbReference>
<dbReference type="STRING" id="1220535.IMCC14465_13170"/>
<proteinExistence type="inferred from homology"/>
<keyword evidence="5" id="KW-0143">Chaperone</keyword>
<evidence type="ECO:0000256" key="3">
    <source>
        <dbReference type="ARBA" id="ARBA00022490"/>
    </source>
</evidence>
<evidence type="ECO:0000256" key="5">
    <source>
        <dbReference type="ARBA" id="ARBA00023186"/>
    </source>
</evidence>
<dbReference type="GO" id="GO:0071973">
    <property type="term" value="P:bacterial-type flagellum-dependent cell motility"/>
    <property type="evidence" value="ECO:0007669"/>
    <property type="project" value="TreeGrafter"/>
</dbReference>
<reference evidence="6 7" key="1">
    <citation type="journal article" date="2012" name="J. Bacteriol.">
        <title>Genome Sequence of Strain IMCC14465, Isolated from the East Sea, Belonging to the PS1 Clade of Alphaproteobacteria.</title>
        <authorList>
            <person name="Yang S.J."/>
            <person name="Kang I."/>
            <person name="Cho J.C."/>
        </authorList>
    </citation>
    <scope>NUCLEOTIDE SEQUENCE [LARGE SCALE GENOMIC DNA]</scope>
    <source>
        <strain evidence="6 7">IMCC14465</strain>
    </source>
</reference>
<protein>
    <submittedName>
        <fullName evidence="6">Flagellin-specific chaperone FliS</fullName>
    </submittedName>
</protein>
<dbReference type="GO" id="GO:0005829">
    <property type="term" value="C:cytosol"/>
    <property type="evidence" value="ECO:0007669"/>
    <property type="project" value="UniProtKB-SubCell"/>
</dbReference>
<dbReference type="Proteomes" id="UP000004836">
    <property type="component" value="Unassembled WGS sequence"/>
</dbReference>
<name>J9DI18_9PROT</name>
<comment type="similarity">
    <text evidence="2">Belongs to the FliS family.</text>
</comment>
<evidence type="ECO:0000256" key="2">
    <source>
        <dbReference type="ARBA" id="ARBA00008787"/>
    </source>
</evidence>
<keyword evidence="7" id="KW-1185">Reference proteome</keyword>
<evidence type="ECO:0000256" key="1">
    <source>
        <dbReference type="ARBA" id="ARBA00004514"/>
    </source>
</evidence>
<dbReference type="InterPro" id="IPR036584">
    <property type="entry name" value="FliS_sf"/>
</dbReference>
<keyword evidence="4" id="KW-1005">Bacterial flagellum biogenesis</keyword>
<keyword evidence="6" id="KW-0969">Cilium</keyword>
<evidence type="ECO:0000313" key="7">
    <source>
        <dbReference type="Proteomes" id="UP000004836"/>
    </source>
</evidence>
<organism evidence="6 7">
    <name type="scientific">alpha proteobacterium IMCC14465</name>
    <dbReference type="NCBI Taxonomy" id="1220535"/>
    <lineage>
        <taxon>Bacteria</taxon>
        <taxon>Pseudomonadati</taxon>
        <taxon>Pseudomonadota</taxon>
        <taxon>Alphaproteobacteria</taxon>
        <taxon>PS1 clade</taxon>
    </lineage>
</organism>
<evidence type="ECO:0000256" key="4">
    <source>
        <dbReference type="ARBA" id="ARBA00022795"/>
    </source>
</evidence>
<dbReference type="EMBL" id="ALYF01000003">
    <property type="protein sequence ID" value="EJW21521.1"/>
    <property type="molecule type" value="Genomic_DNA"/>
</dbReference>
<comment type="caution">
    <text evidence="6">The sequence shown here is derived from an EMBL/GenBank/DDBJ whole genome shotgun (WGS) entry which is preliminary data.</text>
</comment>
<keyword evidence="3" id="KW-0963">Cytoplasm</keyword>
<accession>J9DI18</accession>
<dbReference type="Gene3D" id="1.20.120.340">
    <property type="entry name" value="Flagellar protein FliS"/>
    <property type="match status" value="1"/>
</dbReference>